<dbReference type="SMART" id="SM00408">
    <property type="entry name" value="IGc2"/>
    <property type="match status" value="3"/>
</dbReference>
<dbReference type="Pfam" id="PF07679">
    <property type="entry name" value="I-set"/>
    <property type="match status" value="3"/>
</dbReference>
<dbReference type="GO" id="GO:0007156">
    <property type="term" value="P:homophilic cell adhesion via plasma membrane adhesion molecules"/>
    <property type="evidence" value="ECO:0007669"/>
    <property type="project" value="TreeGrafter"/>
</dbReference>
<keyword evidence="7" id="KW-0472">Membrane</keyword>
<dbReference type="PROSITE" id="PS50835">
    <property type="entry name" value="IG_LIKE"/>
    <property type="match status" value="2"/>
</dbReference>
<feature type="domain" description="Ig-like" evidence="11">
    <location>
        <begin position="300"/>
        <end position="389"/>
    </location>
</feature>
<evidence type="ECO:0000313" key="13">
    <source>
        <dbReference type="Proteomes" id="UP000694551"/>
    </source>
</evidence>
<dbReference type="GO" id="GO:0005886">
    <property type="term" value="C:plasma membrane"/>
    <property type="evidence" value="ECO:0007669"/>
    <property type="project" value="TreeGrafter"/>
</dbReference>
<keyword evidence="8" id="KW-1015">Disulfide bond</keyword>
<dbReference type="InterPro" id="IPR013783">
    <property type="entry name" value="Ig-like_fold"/>
</dbReference>
<sequence>MSFLILKLVSQKLTAFFFPSDVTKCKKDRSSGTQQCPVCDSPKNHKGKSLVDIPSASLACTKPAIQDSLKFKNLTVPDDGDFSSVSPKDFIAPIGSMVLNMTDQADAAVSWVLPEHTILHHSVRNKHIFDNGTLRIQGVTERDSGYFRCVAANQYGVDLLVFHVLVRKDKTTLKKKHVAGGEWDEGDGSGNAVLASATAQEHPPATRATLTAKRESAASPVAVTCRAEGRPPPTIAWVLANKTHVSDSSAGNNDVRVEPDGTLIIKEATVYDRGLYTCMAKNPAGTDTLVVKLQVVAAPPAILEEKRERVEGTMGENLKLPCTVTGNPRPAVHWVLFDGTVVKPLQFVNGKLFLFANGTLHLSTVAPADSGSYECIATSSTGSDRRVVTLVVERRDTLPKIATASSLGFFPTSLKRCFL</sequence>
<evidence type="ECO:0000256" key="3">
    <source>
        <dbReference type="ARBA" id="ARBA00022692"/>
    </source>
</evidence>
<evidence type="ECO:0000313" key="12">
    <source>
        <dbReference type="Ensembl" id="ENSSOCP00000007159.1"/>
    </source>
</evidence>
<keyword evidence="3" id="KW-0812">Transmembrane</keyword>
<organism evidence="12 13">
    <name type="scientific">Strix occidentalis caurina</name>
    <name type="common">northern spotted owl</name>
    <dbReference type="NCBI Taxonomy" id="311401"/>
    <lineage>
        <taxon>Eukaryota</taxon>
        <taxon>Metazoa</taxon>
        <taxon>Chordata</taxon>
        <taxon>Craniata</taxon>
        <taxon>Vertebrata</taxon>
        <taxon>Euteleostomi</taxon>
        <taxon>Archelosauria</taxon>
        <taxon>Archosauria</taxon>
        <taxon>Dinosauria</taxon>
        <taxon>Saurischia</taxon>
        <taxon>Theropoda</taxon>
        <taxon>Coelurosauria</taxon>
        <taxon>Aves</taxon>
        <taxon>Neognathae</taxon>
        <taxon>Neoaves</taxon>
        <taxon>Telluraves</taxon>
        <taxon>Strigiformes</taxon>
        <taxon>Strigidae</taxon>
        <taxon>Strix</taxon>
    </lineage>
</organism>
<protein>
    <submittedName>
        <fullName evidence="12">Immunoglobulin superfamily member 10</fullName>
    </submittedName>
</protein>
<reference evidence="12" key="1">
    <citation type="submission" date="2025-08" db="UniProtKB">
        <authorList>
            <consortium name="Ensembl"/>
        </authorList>
    </citation>
    <scope>IDENTIFICATION</scope>
</reference>
<feature type="signal peptide" evidence="10">
    <location>
        <begin position="1"/>
        <end position="15"/>
    </location>
</feature>
<evidence type="ECO:0000259" key="11">
    <source>
        <dbReference type="PROSITE" id="PS50835"/>
    </source>
</evidence>
<dbReference type="GO" id="GO:0043025">
    <property type="term" value="C:neuronal cell body"/>
    <property type="evidence" value="ECO:0007669"/>
    <property type="project" value="TreeGrafter"/>
</dbReference>
<dbReference type="GO" id="GO:0050808">
    <property type="term" value="P:synapse organization"/>
    <property type="evidence" value="ECO:0007669"/>
    <property type="project" value="TreeGrafter"/>
</dbReference>
<dbReference type="SUPFAM" id="SSF48726">
    <property type="entry name" value="Immunoglobulin"/>
    <property type="match status" value="3"/>
</dbReference>
<evidence type="ECO:0000256" key="7">
    <source>
        <dbReference type="ARBA" id="ARBA00023136"/>
    </source>
</evidence>
<reference evidence="12" key="2">
    <citation type="submission" date="2025-09" db="UniProtKB">
        <authorList>
            <consortium name="Ensembl"/>
        </authorList>
    </citation>
    <scope>IDENTIFICATION</scope>
</reference>
<dbReference type="Ensembl" id="ENSSOCT00000007336.1">
    <property type="protein sequence ID" value="ENSSOCP00000007159.1"/>
    <property type="gene ID" value="ENSSOCG00000005392.1"/>
</dbReference>
<evidence type="ECO:0000256" key="1">
    <source>
        <dbReference type="ARBA" id="ARBA00004167"/>
    </source>
</evidence>
<keyword evidence="4 10" id="KW-0732">Signal</keyword>
<dbReference type="GO" id="GO:0008046">
    <property type="term" value="F:axon guidance receptor activity"/>
    <property type="evidence" value="ECO:0007669"/>
    <property type="project" value="TreeGrafter"/>
</dbReference>
<dbReference type="Proteomes" id="UP000694551">
    <property type="component" value="Unplaced"/>
</dbReference>
<dbReference type="InterPro" id="IPR013098">
    <property type="entry name" value="Ig_I-set"/>
</dbReference>
<evidence type="ECO:0000256" key="5">
    <source>
        <dbReference type="ARBA" id="ARBA00022737"/>
    </source>
</evidence>
<evidence type="ECO:0000256" key="4">
    <source>
        <dbReference type="ARBA" id="ARBA00022729"/>
    </source>
</evidence>
<evidence type="ECO:0000256" key="2">
    <source>
        <dbReference type="ARBA" id="ARBA00022614"/>
    </source>
</evidence>
<dbReference type="PANTHER" id="PTHR45080:SF8">
    <property type="entry name" value="IG-LIKE DOMAIN-CONTAINING PROTEIN"/>
    <property type="match status" value="1"/>
</dbReference>
<accession>A0A8D0EXQ0</accession>
<dbReference type="InterPro" id="IPR036179">
    <property type="entry name" value="Ig-like_dom_sf"/>
</dbReference>
<feature type="domain" description="Ig-like" evidence="11">
    <location>
        <begin position="203"/>
        <end position="294"/>
    </location>
</feature>
<proteinExistence type="predicted"/>
<dbReference type="InterPro" id="IPR003599">
    <property type="entry name" value="Ig_sub"/>
</dbReference>
<keyword evidence="9" id="KW-0393">Immunoglobulin domain</keyword>
<dbReference type="AlphaFoldDB" id="A0A8D0EXQ0"/>
<keyword evidence="2" id="KW-0433">Leucine-rich repeat</keyword>
<dbReference type="InterPro" id="IPR050958">
    <property type="entry name" value="Cell_Adh-Cytoskel_Orgn"/>
</dbReference>
<evidence type="ECO:0000256" key="6">
    <source>
        <dbReference type="ARBA" id="ARBA00022989"/>
    </source>
</evidence>
<dbReference type="PANTHER" id="PTHR45080">
    <property type="entry name" value="CONTACTIN 5"/>
    <property type="match status" value="1"/>
</dbReference>
<dbReference type="FunFam" id="2.60.40.10:FF:000076">
    <property type="entry name" value="Leucine-rich repeat and Ig domain-containing 4"/>
    <property type="match status" value="1"/>
</dbReference>
<feature type="chain" id="PRO_5034991665" evidence="10">
    <location>
        <begin position="16"/>
        <end position="419"/>
    </location>
</feature>
<dbReference type="InterPro" id="IPR003598">
    <property type="entry name" value="Ig_sub2"/>
</dbReference>
<keyword evidence="5" id="KW-0677">Repeat</keyword>
<dbReference type="GO" id="GO:0030424">
    <property type="term" value="C:axon"/>
    <property type="evidence" value="ECO:0007669"/>
    <property type="project" value="TreeGrafter"/>
</dbReference>
<evidence type="ECO:0000256" key="10">
    <source>
        <dbReference type="SAM" id="SignalP"/>
    </source>
</evidence>
<comment type="subcellular location">
    <subcellularLocation>
        <location evidence="1">Membrane</location>
        <topology evidence="1">Single-pass membrane protein</topology>
    </subcellularLocation>
</comment>
<keyword evidence="6" id="KW-1133">Transmembrane helix</keyword>
<evidence type="ECO:0000256" key="8">
    <source>
        <dbReference type="ARBA" id="ARBA00023157"/>
    </source>
</evidence>
<keyword evidence="13" id="KW-1185">Reference proteome</keyword>
<dbReference type="SMART" id="SM00409">
    <property type="entry name" value="IG"/>
    <property type="match status" value="3"/>
</dbReference>
<dbReference type="Gene3D" id="2.60.40.10">
    <property type="entry name" value="Immunoglobulins"/>
    <property type="match status" value="3"/>
</dbReference>
<dbReference type="InterPro" id="IPR007110">
    <property type="entry name" value="Ig-like_dom"/>
</dbReference>
<evidence type="ECO:0000256" key="9">
    <source>
        <dbReference type="ARBA" id="ARBA00023319"/>
    </source>
</evidence>
<name>A0A8D0EXQ0_STROC</name>